<evidence type="ECO:0000313" key="2">
    <source>
        <dbReference type="EMBL" id="AVX04057.1"/>
    </source>
</evidence>
<dbReference type="Proteomes" id="UP000258927">
    <property type="component" value="Chromosome"/>
</dbReference>
<accession>A0A2R4MDE5</accession>
<dbReference type="GO" id="GO:0044781">
    <property type="term" value="P:bacterial-type flagellum organization"/>
    <property type="evidence" value="ECO:0007669"/>
    <property type="project" value="InterPro"/>
</dbReference>
<dbReference type="KEGG" id="mmyr:MXMO3_01527"/>
<evidence type="ECO:0008006" key="4">
    <source>
        <dbReference type="Google" id="ProtNLM"/>
    </source>
</evidence>
<dbReference type="STRING" id="1122213.GCA_000423365_01264"/>
<reference evidence="2 3" key="1">
    <citation type="submission" date="2017-05" db="EMBL/GenBank/DDBJ databases">
        <title>Genome Analysis of Maritalea myrionectae HL2708#5.</title>
        <authorList>
            <consortium name="Cotde Inc.-PKNU"/>
            <person name="Jang D."/>
            <person name="Oh H.-M."/>
        </authorList>
    </citation>
    <scope>NUCLEOTIDE SEQUENCE [LARGE SCALE GENOMIC DNA]</scope>
    <source>
        <strain evidence="2 3">HL2708#5</strain>
    </source>
</reference>
<dbReference type="AlphaFoldDB" id="A0A2R4MDE5"/>
<proteinExistence type="predicted"/>
<protein>
    <recommendedName>
        <fullName evidence="4">Flagellar protein FlaF</fullName>
    </recommendedName>
</protein>
<gene>
    <name evidence="2" type="ORF">MXMO3_01527</name>
</gene>
<name>A0A2R4MDE5_9HYPH</name>
<organism evidence="2 3">
    <name type="scientific">Maritalea myrionectae</name>
    <dbReference type="NCBI Taxonomy" id="454601"/>
    <lineage>
        <taxon>Bacteria</taxon>
        <taxon>Pseudomonadati</taxon>
        <taxon>Pseudomonadota</taxon>
        <taxon>Alphaproteobacteria</taxon>
        <taxon>Hyphomicrobiales</taxon>
        <taxon>Devosiaceae</taxon>
        <taxon>Maritalea</taxon>
    </lineage>
</organism>
<feature type="compositionally biased region" description="Low complexity" evidence="1">
    <location>
        <begin position="1"/>
        <end position="16"/>
    </location>
</feature>
<dbReference type="InterPro" id="IPR010845">
    <property type="entry name" value="FlaF"/>
</dbReference>
<dbReference type="Pfam" id="PF07309">
    <property type="entry name" value="FlaF"/>
    <property type="match status" value="1"/>
</dbReference>
<evidence type="ECO:0000256" key="1">
    <source>
        <dbReference type="SAM" id="MobiDB-lite"/>
    </source>
</evidence>
<evidence type="ECO:0000313" key="3">
    <source>
        <dbReference type="Proteomes" id="UP000258927"/>
    </source>
</evidence>
<dbReference type="NCBIfam" id="NF009435">
    <property type="entry name" value="PRK12794.1"/>
    <property type="match status" value="1"/>
</dbReference>
<feature type="region of interest" description="Disordered" evidence="1">
    <location>
        <begin position="1"/>
        <end position="21"/>
    </location>
</feature>
<keyword evidence="3" id="KW-1185">Reference proteome</keyword>
<sequence length="136" mass="15150">MQQQAALAYQQTAKKTASPRELEASLLSKSAAQLQRIRDDWDNKKPELDGALTYNRKLWTVFMTSVTSDENPLPTLIKQNVANLGIFVMNHTISTLANPEARRLDVLININKELAAGLRTQQNQDEEAPKGAHPAL</sequence>
<dbReference type="EMBL" id="CP021330">
    <property type="protein sequence ID" value="AVX04057.1"/>
    <property type="molecule type" value="Genomic_DNA"/>
</dbReference>
<dbReference type="RefSeq" id="WP_051213507.1">
    <property type="nucleotide sequence ID" value="NZ_CP021330.1"/>
</dbReference>